<protein>
    <submittedName>
        <fullName evidence="1">Topo mini-A</fullName>
    </submittedName>
</protein>
<evidence type="ECO:0000313" key="2">
    <source>
        <dbReference type="Proteomes" id="UP001161480"/>
    </source>
</evidence>
<name>A0A9N6YJS4_9VIRU</name>
<proteinExistence type="predicted"/>
<dbReference type="EMBL" id="BK062752">
    <property type="protein sequence ID" value="DAZ90941.1"/>
    <property type="molecule type" value="Genomic_DNA"/>
</dbReference>
<sequence length="402" mass="48043">MVKRIGQVEWSANMFKKAFERKGFYAEFPDGIKRKVIWLRGFHYFIVVLPKDQRQIPTTRGTRLYENTKQEYKNLSKIWVEAQLKGLIDSDLIWDNRNEFIIEPLSRKKIDIYDLDYKTYAGNYFEFEIYMLKTFEEFKSSVDVVPSFSENRFASQFYEMIVVTEKLTVKAYIKDICMQHGVNCLIVKGQSSFTRVKDICKKAKHSKRPILLLGIYDLDCAGWDMPTSFMKRVNQVYPHPHHKFIRVALNRDQAKEYNLPASFEPDDKGYPEAQKERFYSESGGRTCIELDAMDNIAIRESLRKELEIYSGLKLDEIQERRFKKREKKRIGHILNNFDFEPYSQKYERAYKRYAQFYGNMKQIQDYLKAKYYFLTDKVWDTKKEIKNNLKKQLENGEEIEQT</sequence>
<organism evidence="1 2">
    <name type="scientific">Lokiarchaeia virus SkuldV3</name>
    <dbReference type="NCBI Taxonomy" id="2983915"/>
    <lineage>
        <taxon>Viruses</taxon>
        <taxon>Varidnaviria</taxon>
        <taxon>Abadenavirae</taxon>
        <taxon>Produgelaviricota</taxon>
        <taxon>Belvinaviricetes</taxon>
        <taxon>Atroposvirales</taxon>
        <taxon>Skuldviridae</taxon>
        <taxon>Delusorvirus</taxon>
        <taxon>Delusorvirus cascadiense</taxon>
    </lineage>
</organism>
<gene>
    <name evidence="1" type="ORF">ES702_05904</name>
</gene>
<dbReference type="Proteomes" id="UP001161480">
    <property type="component" value="Segment"/>
</dbReference>
<accession>A0A9N6YJS4</accession>
<reference evidence="1" key="1">
    <citation type="journal article" date="2022" name="Nat. Microbiol.">
        <title>Three families of Asgard archaeal viruses identified in metagenome-assembled genomes.</title>
        <authorList>
            <person name="Medvedeva S."/>
            <person name="Sun J."/>
            <person name="Yutin N."/>
            <person name="Koonin E.V."/>
            <person name="Nunoura T."/>
            <person name="Rinke C."/>
            <person name="Krupovic M."/>
        </authorList>
    </citation>
    <scope>NUCLEOTIDE SEQUENCE</scope>
</reference>
<keyword evidence="2" id="KW-1185">Reference proteome</keyword>
<evidence type="ECO:0000313" key="1">
    <source>
        <dbReference type="EMBL" id="DAZ90941.1"/>
    </source>
</evidence>